<sequence>MAVQAQAWRVVIRWADGEEERFVYHGPMWVGRASQSVHLLAQSAYARRRSERPELPTWQGYQVRSFTPIRSPVGGCPA</sequence>
<reference evidence="1" key="4">
    <citation type="submission" date="2024-05" db="EMBL/GenBank/DDBJ databases">
        <authorList>
            <person name="Sun Q."/>
            <person name="Zhou Y."/>
        </authorList>
    </citation>
    <scope>NUCLEOTIDE SEQUENCE</scope>
    <source>
        <strain evidence="1">CGMCC 1.18437</strain>
    </source>
</reference>
<evidence type="ECO:0000313" key="2">
    <source>
        <dbReference type="EMBL" id="MBB5376701.1"/>
    </source>
</evidence>
<dbReference type="EMBL" id="JACHFK010000004">
    <property type="protein sequence ID" value="MBB5376701.1"/>
    <property type="molecule type" value="Genomic_DNA"/>
</dbReference>
<dbReference type="Proteomes" id="UP000619376">
    <property type="component" value="Unassembled WGS sequence"/>
</dbReference>
<protein>
    <submittedName>
        <fullName evidence="2">Uncharacterized protein</fullName>
    </submittedName>
</protein>
<name>A0A7W8NPE2_9DEIO</name>
<dbReference type="Proteomes" id="UP000539473">
    <property type="component" value="Unassembled WGS sequence"/>
</dbReference>
<reference evidence="4" key="2">
    <citation type="journal article" date="2019" name="Int. J. Syst. Evol. Microbiol.">
        <title>The Global Catalogue of Microorganisms (GCM) 10K type strain sequencing project: providing services to taxonomists for standard genome sequencing and annotation.</title>
        <authorList>
            <consortium name="The Broad Institute Genomics Platform"/>
            <consortium name="The Broad Institute Genome Sequencing Center for Infectious Disease"/>
            <person name="Wu L."/>
            <person name="Ma J."/>
        </authorList>
    </citation>
    <scope>NUCLEOTIDE SEQUENCE [LARGE SCALE GENOMIC DNA]</scope>
    <source>
        <strain evidence="4">CGMCC 1.18437</strain>
    </source>
</reference>
<evidence type="ECO:0000313" key="3">
    <source>
        <dbReference type="Proteomes" id="UP000539473"/>
    </source>
</evidence>
<gene>
    <name evidence="1" type="ORF">GCM10017781_46890</name>
    <name evidence="2" type="ORF">HNQ07_002165</name>
</gene>
<reference evidence="2 3" key="3">
    <citation type="submission" date="2020-08" db="EMBL/GenBank/DDBJ databases">
        <title>Genomic Encyclopedia of Type Strains, Phase IV (KMG-IV): sequencing the most valuable type-strain genomes for metagenomic binning, comparative biology and taxonomic classification.</title>
        <authorList>
            <person name="Goeker M."/>
        </authorList>
    </citation>
    <scope>NUCLEOTIDE SEQUENCE [LARGE SCALE GENOMIC DNA]</scope>
    <source>
        <strain evidence="2 3">DSM 27521</strain>
    </source>
</reference>
<proteinExistence type="predicted"/>
<comment type="caution">
    <text evidence="2">The sequence shown here is derived from an EMBL/GenBank/DDBJ whole genome shotgun (WGS) entry which is preliminary data.</text>
</comment>
<dbReference type="RefSeq" id="WP_184111525.1">
    <property type="nucleotide sequence ID" value="NZ_BNAJ01000026.1"/>
</dbReference>
<accession>A0A7W8NPE2</accession>
<organism evidence="2 3">
    <name type="scientific">Deinococcus metalli</name>
    <dbReference type="NCBI Taxonomy" id="1141878"/>
    <lineage>
        <taxon>Bacteria</taxon>
        <taxon>Thermotogati</taxon>
        <taxon>Deinococcota</taxon>
        <taxon>Deinococci</taxon>
        <taxon>Deinococcales</taxon>
        <taxon>Deinococcaceae</taxon>
        <taxon>Deinococcus</taxon>
    </lineage>
</organism>
<keyword evidence="4" id="KW-1185">Reference proteome</keyword>
<evidence type="ECO:0000313" key="4">
    <source>
        <dbReference type="Proteomes" id="UP000619376"/>
    </source>
</evidence>
<dbReference type="EMBL" id="BNAJ01000026">
    <property type="protein sequence ID" value="GHF65791.1"/>
    <property type="molecule type" value="Genomic_DNA"/>
</dbReference>
<evidence type="ECO:0000313" key="1">
    <source>
        <dbReference type="EMBL" id="GHF65791.1"/>
    </source>
</evidence>
<dbReference type="AlphaFoldDB" id="A0A7W8NPE2"/>
<reference evidence="1" key="1">
    <citation type="journal article" date="2014" name="Int. J. Syst. Evol. Microbiol.">
        <title>Complete genome of a new Firmicutes species belonging to the dominant human colonic microbiota ('Ruminococcus bicirculans') reveals two chromosomes and a selective capacity to utilize plant glucans.</title>
        <authorList>
            <consortium name="NISC Comparative Sequencing Program"/>
            <person name="Wegmann U."/>
            <person name="Louis P."/>
            <person name="Goesmann A."/>
            <person name="Henrissat B."/>
            <person name="Duncan S.H."/>
            <person name="Flint H.J."/>
        </authorList>
    </citation>
    <scope>NUCLEOTIDE SEQUENCE</scope>
    <source>
        <strain evidence="1">CGMCC 1.18437</strain>
    </source>
</reference>